<dbReference type="PANTHER" id="PTHR11403:SF7">
    <property type="entry name" value="CYTOCHROME C OXIDASE SUBUNIT 3"/>
    <property type="match status" value="1"/>
</dbReference>
<dbReference type="PROSITE" id="PS50253">
    <property type="entry name" value="COX3"/>
    <property type="match status" value="1"/>
</dbReference>
<evidence type="ECO:0000256" key="4">
    <source>
        <dbReference type="ARBA" id="ARBA00022692"/>
    </source>
</evidence>
<dbReference type="SUPFAM" id="SSF81452">
    <property type="entry name" value="Cytochrome c oxidase subunit III-like"/>
    <property type="match status" value="1"/>
</dbReference>
<feature type="transmembrane region" description="Helical" evidence="9">
    <location>
        <begin position="238"/>
        <end position="259"/>
    </location>
</feature>
<dbReference type="InterPro" id="IPR033945">
    <property type="entry name" value="Cyt_c_oxase_su3_dom"/>
</dbReference>
<feature type="transmembrane region" description="Helical" evidence="9">
    <location>
        <begin position="196"/>
        <end position="217"/>
    </location>
</feature>
<dbReference type="CDD" id="cd01665">
    <property type="entry name" value="Cyt_c_Oxidase_III"/>
    <property type="match status" value="1"/>
</dbReference>
<keyword evidence="6 9" id="KW-1133">Transmembrane helix</keyword>
<protein>
    <recommendedName>
        <fullName evidence="3 8">Cytochrome c oxidase subunit 3</fullName>
    </recommendedName>
</protein>
<evidence type="ECO:0000256" key="6">
    <source>
        <dbReference type="ARBA" id="ARBA00022989"/>
    </source>
</evidence>
<dbReference type="InterPro" id="IPR035973">
    <property type="entry name" value="Cyt_c_oxidase_su3-like_sf"/>
</dbReference>
<comment type="similarity">
    <text evidence="2 8">Belongs to the cytochrome c oxidase subunit 3 family.</text>
</comment>
<gene>
    <name evidence="11" type="primary">COX3</name>
    <name evidence="11" type="ORF">PLST15_MT-035</name>
</gene>
<dbReference type="InterPro" id="IPR024791">
    <property type="entry name" value="Cyt_c/ubiquinol_Oxase_su3"/>
</dbReference>
<geneLocation type="mitochondrion" evidence="11"/>
<reference evidence="11" key="1">
    <citation type="submission" date="2018-06" db="EMBL/GenBank/DDBJ databases">
        <authorList>
            <person name="Zhirakovskaya E."/>
        </authorList>
    </citation>
    <scope>NUCLEOTIDE SEQUENCE</scope>
</reference>
<keyword evidence="4 8" id="KW-0812">Transmembrane</keyword>
<dbReference type="Gene3D" id="1.10.287.70">
    <property type="match status" value="1"/>
</dbReference>
<sequence length="261" mass="29428">MTHKFNPFHLVDVSPWPILASNSALAMVLSGLILLNSNMKTPALISFLMTATVAFMWWKDVHREASIQGHHSYLVMNGLKTGMILFIISEVFFFVSFFWAFLHSSISPTIELGQAWPPNGISPFNPMSIPLLNTILLLSSGVTVTWSHHALLKGNFKTAVISLNTTILLGAIFSGFQAFEYISAPFTISDTSFGSSFFMATGFHGLHVIIGSIFLFFSMKRLKKMINSMTHMVGFECAAWYWHFVDIVWLFLYSMIYWWGA</sequence>
<feature type="transmembrane region" description="Helical" evidence="9">
    <location>
        <begin position="16"/>
        <end position="35"/>
    </location>
</feature>
<comment type="function">
    <text evidence="8">Component of the cytochrome c oxidase, the last enzyme in the mitochondrial electron transport chain which drives oxidative phosphorylation. The respiratory chain contains 3 multisubunit complexes succinate dehydrogenase (complex II, CII), ubiquinol-cytochrome c oxidoreductase (cytochrome b-c1 complex, complex III, CIII) and cytochrome c oxidase (complex IV, CIV), that cooperate to transfer electrons derived from NADH and succinate to molecular oxygen, creating an electrochemical gradient over the inner membrane that drives transmembrane transport and the ATP synthase. Cytochrome c oxidase is the component of the respiratory chain that catalyzes the reduction of oxygen to water. Electrons originating from reduced cytochrome c in the intermembrane space (IMS) are transferred via the dinuclear copper A center (CU(A)) of subunit 2 and heme A of subunit 1 to the active site in subunit 1, a binuclear center (BNC) formed by heme A3 and copper B (CU(B)). The BNC reduces molecular oxygen to 2 water molecules using 4 electrons from cytochrome c in the IMS and 4 protons from the mitochondrial matrix.</text>
</comment>
<keyword evidence="8 11" id="KW-0496">Mitochondrion</keyword>
<dbReference type="FunFam" id="1.20.120.80:FF:000002">
    <property type="entry name" value="Cytochrome c oxidase subunit 3"/>
    <property type="match status" value="1"/>
</dbReference>
<evidence type="ECO:0000256" key="7">
    <source>
        <dbReference type="ARBA" id="ARBA00023136"/>
    </source>
</evidence>
<dbReference type="GO" id="GO:0006123">
    <property type="term" value="P:mitochondrial electron transport, cytochrome c to oxygen"/>
    <property type="evidence" value="ECO:0007669"/>
    <property type="project" value="TreeGrafter"/>
</dbReference>
<proteinExistence type="inferred from homology"/>
<dbReference type="PANTHER" id="PTHR11403">
    <property type="entry name" value="CYTOCHROME C OXIDASE SUBUNIT III"/>
    <property type="match status" value="1"/>
</dbReference>
<evidence type="ECO:0000256" key="8">
    <source>
        <dbReference type="RuleBase" id="RU003375"/>
    </source>
</evidence>
<feature type="domain" description="Heme-copper oxidase subunit III family profile" evidence="10">
    <location>
        <begin position="4"/>
        <end position="261"/>
    </location>
</feature>
<dbReference type="GO" id="GO:0004129">
    <property type="term" value="F:cytochrome-c oxidase activity"/>
    <property type="evidence" value="ECO:0007669"/>
    <property type="project" value="InterPro"/>
</dbReference>
<feature type="transmembrane region" description="Helical" evidence="9">
    <location>
        <begin position="158"/>
        <end position="176"/>
    </location>
</feature>
<dbReference type="InterPro" id="IPR000298">
    <property type="entry name" value="Cyt_c_oxidase-like_su3"/>
</dbReference>
<dbReference type="GO" id="GO:0005739">
    <property type="term" value="C:mitochondrion"/>
    <property type="evidence" value="ECO:0007669"/>
    <property type="project" value="TreeGrafter"/>
</dbReference>
<evidence type="ECO:0000256" key="5">
    <source>
        <dbReference type="ARBA" id="ARBA00022967"/>
    </source>
</evidence>
<feature type="transmembrane region" description="Helical" evidence="9">
    <location>
        <begin position="79"/>
        <end position="102"/>
    </location>
</feature>
<dbReference type="EMBL" id="LT984407">
    <property type="protein sequence ID" value="SPC34973.1"/>
    <property type="molecule type" value="Genomic_DNA"/>
</dbReference>
<dbReference type="Gene3D" id="1.20.120.80">
    <property type="entry name" value="Cytochrome c oxidase, subunit III, four-helix bundle"/>
    <property type="match status" value="1"/>
</dbReference>
<dbReference type="Pfam" id="PF00510">
    <property type="entry name" value="COX3"/>
    <property type="match status" value="1"/>
</dbReference>
<feature type="transmembrane region" description="Helical" evidence="9">
    <location>
        <begin position="127"/>
        <end position="146"/>
    </location>
</feature>
<comment type="subcellular location">
    <subcellularLocation>
        <location evidence="1">Membrane</location>
        <topology evidence="1">Multi-pass membrane protein</topology>
    </subcellularLocation>
</comment>
<evidence type="ECO:0000313" key="11">
    <source>
        <dbReference type="EMBL" id="SPC34973.1"/>
    </source>
</evidence>
<evidence type="ECO:0000256" key="3">
    <source>
        <dbReference type="ARBA" id="ARBA00015944"/>
    </source>
</evidence>
<evidence type="ECO:0000256" key="2">
    <source>
        <dbReference type="ARBA" id="ARBA00010581"/>
    </source>
</evidence>
<dbReference type="GO" id="GO:0016020">
    <property type="term" value="C:membrane"/>
    <property type="evidence" value="ECO:0007669"/>
    <property type="project" value="UniProtKB-SubCell"/>
</dbReference>
<organism evidence="11">
    <name type="scientific">Paraleius leontonychus</name>
    <dbReference type="NCBI Taxonomy" id="1807943"/>
    <lineage>
        <taxon>Eukaryota</taxon>
        <taxon>Metazoa</taxon>
        <taxon>Ecdysozoa</taxon>
        <taxon>Arthropoda</taxon>
        <taxon>Chelicerata</taxon>
        <taxon>Arachnida</taxon>
        <taxon>Acari</taxon>
        <taxon>Acariformes</taxon>
        <taxon>Sarcoptiformes</taxon>
        <taxon>Oribatida</taxon>
        <taxon>Brachypylina</taxon>
        <taxon>Oripodoidea</taxon>
        <taxon>Scheloribatidae</taxon>
        <taxon>Paraleius</taxon>
    </lineage>
</organism>
<keyword evidence="7 9" id="KW-0472">Membrane</keyword>
<evidence type="ECO:0000256" key="1">
    <source>
        <dbReference type="ARBA" id="ARBA00004141"/>
    </source>
</evidence>
<evidence type="ECO:0000256" key="9">
    <source>
        <dbReference type="SAM" id="Phobius"/>
    </source>
</evidence>
<keyword evidence="5" id="KW-1278">Translocase</keyword>
<dbReference type="InterPro" id="IPR013833">
    <property type="entry name" value="Cyt_c_oxidase_su3_a-hlx"/>
</dbReference>
<name>A0A330JEZ0_9ACAR</name>
<accession>A0A330JEZ0</accession>
<dbReference type="AlphaFoldDB" id="A0A330JEZ0"/>
<evidence type="ECO:0000259" key="10">
    <source>
        <dbReference type="PROSITE" id="PS50253"/>
    </source>
</evidence>